<evidence type="ECO:0000256" key="13">
    <source>
        <dbReference type="ARBA" id="ARBA00049494"/>
    </source>
</evidence>
<dbReference type="AlphaFoldDB" id="A0A5D4R5N2"/>
<comment type="pathway">
    <text evidence="2 14">Cofactor biosynthesis; FMN biosynthesis; FMN from riboflavin (ATP route): step 1/1.</text>
</comment>
<evidence type="ECO:0000256" key="12">
    <source>
        <dbReference type="ARBA" id="ARBA00047880"/>
    </source>
</evidence>
<evidence type="ECO:0000256" key="11">
    <source>
        <dbReference type="ARBA" id="ARBA00023268"/>
    </source>
</evidence>
<keyword evidence="10 14" id="KW-0067">ATP-binding</keyword>
<dbReference type="EC" id="2.7.1.26" evidence="14"/>
<dbReference type="Gene3D" id="2.40.30.30">
    <property type="entry name" value="Riboflavin kinase-like"/>
    <property type="match status" value="1"/>
</dbReference>
<dbReference type="InterPro" id="IPR004821">
    <property type="entry name" value="Cyt_trans-like"/>
</dbReference>
<dbReference type="InterPro" id="IPR023468">
    <property type="entry name" value="Riboflavin_kinase"/>
</dbReference>
<evidence type="ECO:0000256" key="2">
    <source>
        <dbReference type="ARBA" id="ARBA00005201"/>
    </source>
</evidence>
<comment type="similarity">
    <text evidence="14">Belongs to the ribF family.</text>
</comment>
<keyword evidence="5 14" id="KW-0808">Transferase</keyword>
<evidence type="ECO:0000256" key="4">
    <source>
        <dbReference type="ARBA" id="ARBA00022643"/>
    </source>
</evidence>
<dbReference type="UniPathway" id="UPA00276">
    <property type="reaction ID" value="UER00406"/>
</dbReference>
<dbReference type="NCBIfam" id="NF004161">
    <property type="entry name" value="PRK05627.1-4"/>
    <property type="match status" value="1"/>
</dbReference>
<comment type="catalytic activity">
    <reaction evidence="13 14">
        <text>FMN + ATP + H(+) = FAD + diphosphate</text>
        <dbReference type="Rhea" id="RHEA:17237"/>
        <dbReference type="ChEBI" id="CHEBI:15378"/>
        <dbReference type="ChEBI" id="CHEBI:30616"/>
        <dbReference type="ChEBI" id="CHEBI:33019"/>
        <dbReference type="ChEBI" id="CHEBI:57692"/>
        <dbReference type="ChEBI" id="CHEBI:58210"/>
        <dbReference type="EC" id="2.7.7.2"/>
    </reaction>
</comment>
<evidence type="ECO:0000256" key="1">
    <source>
        <dbReference type="ARBA" id="ARBA00004726"/>
    </source>
</evidence>
<dbReference type="GO" id="GO:0003919">
    <property type="term" value="F:FMN adenylyltransferase activity"/>
    <property type="evidence" value="ECO:0007669"/>
    <property type="project" value="UniProtKB-UniRule"/>
</dbReference>
<evidence type="ECO:0000256" key="6">
    <source>
        <dbReference type="ARBA" id="ARBA00022695"/>
    </source>
</evidence>
<proteinExistence type="inferred from homology"/>
<comment type="catalytic activity">
    <reaction evidence="12 14">
        <text>riboflavin + ATP = FMN + ADP + H(+)</text>
        <dbReference type="Rhea" id="RHEA:14357"/>
        <dbReference type="ChEBI" id="CHEBI:15378"/>
        <dbReference type="ChEBI" id="CHEBI:30616"/>
        <dbReference type="ChEBI" id="CHEBI:57986"/>
        <dbReference type="ChEBI" id="CHEBI:58210"/>
        <dbReference type="ChEBI" id="CHEBI:456216"/>
        <dbReference type="EC" id="2.7.1.26"/>
    </reaction>
</comment>
<accession>A0A5D4R5N2</accession>
<keyword evidence="8 14" id="KW-0418">Kinase</keyword>
<dbReference type="GO" id="GO:0006747">
    <property type="term" value="P:FAD biosynthetic process"/>
    <property type="evidence" value="ECO:0007669"/>
    <property type="project" value="UniProtKB-UniRule"/>
</dbReference>
<evidence type="ECO:0000256" key="14">
    <source>
        <dbReference type="PIRNR" id="PIRNR004491"/>
    </source>
</evidence>
<dbReference type="GO" id="GO:0005524">
    <property type="term" value="F:ATP binding"/>
    <property type="evidence" value="ECO:0007669"/>
    <property type="project" value="UniProtKB-UniRule"/>
</dbReference>
<evidence type="ECO:0000259" key="15">
    <source>
        <dbReference type="SMART" id="SM00904"/>
    </source>
</evidence>
<dbReference type="EC" id="2.7.7.2" evidence="14"/>
<dbReference type="InterPro" id="IPR015865">
    <property type="entry name" value="Riboflavin_kinase_bac/euk"/>
</dbReference>
<dbReference type="SMART" id="SM00904">
    <property type="entry name" value="Flavokinase"/>
    <property type="match status" value="1"/>
</dbReference>
<dbReference type="GO" id="GO:0009231">
    <property type="term" value="P:riboflavin biosynthetic process"/>
    <property type="evidence" value="ECO:0007669"/>
    <property type="project" value="InterPro"/>
</dbReference>
<dbReference type="GO" id="GO:0008531">
    <property type="term" value="F:riboflavin kinase activity"/>
    <property type="evidence" value="ECO:0007669"/>
    <property type="project" value="UniProtKB-UniRule"/>
</dbReference>
<dbReference type="NCBIfam" id="TIGR00083">
    <property type="entry name" value="ribF"/>
    <property type="match status" value="1"/>
</dbReference>
<keyword evidence="4 14" id="KW-0288">FMN</keyword>
<dbReference type="Pfam" id="PF06574">
    <property type="entry name" value="FAD_syn"/>
    <property type="match status" value="1"/>
</dbReference>
<dbReference type="UniPathway" id="UPA00277">
    <property type="reaction ID" value="UER00407"/>
</dbReference>
<evidence type="ECO:0000256" key="10">
    <source>
        <dbReference type="ARBA" id="ARBA00022840"/>
    </source>
</evidence>
<dbReference type="Gene3D" id="3.40.50.620">
    <property type="entry name" value="HUPs"/>
    <property type="match status" value="1"/>
</dbReference>
<dbReference type="NCBIfam" id="TIGR00125">
    <property type="entry name" value="cyt_tran_rel"/>
    <property type="match status" value="1"/>
</dbReference>
<dbReference type="CDD" id="cd02064">
    <property type="entry name" value="FAD_synthetase_N"/>
    <property type="match status" value="1"/>
</dbReference>
<dbReference type="RefSeq" id="WP_148975433.1">
    <property type="nucleotide sequence ID" value="NZ_VTER01000007.1"/>
</dbReference>
<keyword evidence="7 14" id="KW-0547">Nucleotide-binding</keyword>
<evidence type="ECO:0000256" key="7">
    <source>
        <dbReference type="ARBA" id="ARBA00022741"/>
    </source>
</evidence>
<dbReference type="InterPro" id="IPR014729">
    <property type="entry name" value="Rossmann-like_a/b/a_fold"/>
</dbReference>
<comment type="pathway">
    <text evidence="1 14">Cofactor biosynthesis; FAD biosynthesis; FAD from FMN: step 1/1.</text>
</comment>
<dbReference type="InterPro" id="IPR002606">
    <property type="entry name" value="Riboflavin_kinase_bac"/>
</dbReference>
<keyword evidence="3 14" id="KW-0285">Flavoprotein</keyword>
<keyword evidence="11" id="KW-0511">Multifunctional enzyme</keyword>
<organism evidence="16 17">
    <name type="scientific">Bacillus infantis</name>
    <dbReference type="NCBI Taxonomy" id="324767"/>
    <lineage>
        <taxon>Bacteria</taxon>
        <taxon>Bacillati</taxon>
        <taxon>Bacillota</taxon>
        <taxon>Bacilli</taxon>
        <taxon>Bacillales</taxon>
        <taxon>Bacillaceae</taxon>
        <taxon>Bacillus</taxon>
    </lineage>
</organism>
<comment type="caution">
    <text evidence="16">The sequence shown here is derived from an EMBL/GenBank/DDBJ whole genome shotgun (WGS) entry which is preliminary data.</text>
</comment>
<dbReference type="SUPFAM" id="SSF52374">
    <property type="entry name" value="Nucleotidylyl transferase"/>
    <property type="match status" value="1"/>
</dbReference>
<evidence type="ECO:0000313" key="16">
    <source>
        <dbReference type="EMBL" id="TYS46677.1"/>
    </source>
</evidence>
<reference evidence="16 17" key="1">
    <citation type="submission" date="2019-08" db="EMBL/GenBank/DDBJ databases">
        <title>Bacillus genomes from the desert of Cuatro Cienegas, Coahuila.</title>
        <authorList>
            <person name="Olmedo-Alvarez G."/>
        </authorList>
    </citation>
    <scope>NUCLEOTIDE SEQUENCE [LARGE SCALE GENOMIC DNA]</scope>
    <source>
        <strain evidence="16 17">CH446_14T</strain>
    </source>
</reference>
<feature type="domain" description="Riboflavin kinase" evidence="15">
    <location>
        <begin position="185"/>
        <end position="312"/>
    </location>
</feature>
<dbReference type="InterPro" id="IPR015864">
    <property type="entry name" value="FAD_synthase"/>
</dbReference>
<dbReference type="Pfam" id="PF01687">
    <property type="entry name" value="Flavokinase"/>
    <property type="match status" value="1"/>
</dbReference>
<dbReference type="FunFam" id="2.40.30.30:FF:000004">
    <property type="entry name" value="Riboflavin biosynthesis protein"/>
    <property type="match status" value="1"/>
</dbReference>
<evidence type="ECO:0000256" key="8">
    <source>
        <dbReference type="ARBA" id="ARBA00022777"/>
    </source>
</evidence>
<evidence type="ECO:0000256" key="9">
    <source>
        <dbReference type="ARBA" id="ARBA00022827"/>
    </source>
</evidence>
<dbReference type="Proteomes" id="UP000322139">
    <property type="component" value="Unassembled WGS sequence"/>
</dbReference>
<dbReference type="FunFam" id="3.40.50.620:FF:000021">
    <property type="entry name" value="Riboflavin biosynthesis protein"/>
    <property type="match status" value="1"/>
</dbReference>
<dbReference type="PANTHER" id="PTHR22749:SF6">
    <property type="entry name" value="RIBOFLAVIN KINASE"/>
    <property type="match status" value="1"/>
</dbReference>
<evidence type="ECO:0000313" key="17">
    <source>
        <dbReference type="Proteomes" id="UP000322139"/>
    </source>
</evidence>
<evidence type="ECO:0000256" key="3">
    <source>
        <dbReference type="ARBA" id="ARBA00022630"/>
    </source>
</evidence>
<evidence type="ECO:0000256" key="5">
    <source>
        <dbReference type="ARBA" id="ARBA00022679"/>
    </source>
</evidence>
<gene>
    <name evidence="16" type="primary">ribF</name>
    <name evidence="16" type="ORF">FZD51_14460</name>
</gene>
<dbReference type="InterPro" id="IPR023465">
    <property type="entry name" value="Riboflavin_kinase_dom_sf"/>
</dbReference>
<keyword evidence="6 14" id="KW-0548">Nucleotidyltransferase</keyword>
<name>A0A5D4R5N2_9BACI</name>
<sequence>MEVIAIKHPHQFARTDFPGLSMALGYFDGVHLGHQKVILEAKKAAEQKGLKSAVMTFDPHPSVVLGKSVQHIEYITPLEDKIKEIEKLGADYLFVVEFSSSFASLLPQEFADQYLIGLNARHIVAGFDYSYGRMGKGTMETLPFHSREEFTYTVVDKLTDGSEKISSTLIRQKIREGHTEELPGLLGRYYTTRGTVIHGDKRGRTIGFPTANIDIGTSYIYPPTGVYAARMRVDGSWAEGVCNVGYKPTFNKPAADRPSIEVHLFDFSREIYGSEVEIEWHRYLRSERKFSGVDELVAQISRDKDAAVGYFENNEGLT</sequence>
<protein>
    <recommendedName>
        <fullName evidence="14">Riboflavin biosynthesis protein</fullName>
    </recommendedName>
    <domain>
        <recommendedName>
            <fullName evidence="14">Riboflavin kinase</fullName>
            <ecNumber evidence="14">2.7.1.26</ecNumber>
        </recommendedName>
        <alternativeName>
            <fullName evidence="14">Flavokinase</fullName>
        </alternativeName>
    </domain>
    <domain>
        <recommendedName>
            <fullName evidence="14">FMN adenylyltransferase</fullName>
            <ecNumber evidence="14">2.7.7.2</ecNumber>
        </recommendedName>
        <alternativeName>
            <fullName evidence="14">FAD pyrophosphorylase</fullName>
        </alternativeName>
        <alternativeName>
            <fullName evidence="14">FAD synthase</fullName>
        </alternativeName>
    </domain>
</protein>
<dbReference type="GO" id="GO:0009398">
    <property type="term" value="P:FMN biosynthetic process"/>
    <property type="evidence" value="ECO:0007669"/>
    <property type="project" value="UniProtKB-UniRule"/>
</dbReference>
<dbReference type="EMBL" id="VTER01000007">
    <property type="protein sequence ID" value="TYS46677.1"/>
    <property type="molecule type" value="Genomic_DNA"/>
</dbReference>
<dbReference type="SUPFAM" id="SSF82114">
    <property type="entry name" value="Riboflavin kinase-like"/>
    <property type="match status" value="1"/>
</dbReference>
<dbReference type="PANTHER" id="PTHR22749">
    <property type="entry name" value="RIBOFLAVIN KINASE/FMN ADENYLYLTRANSFERASE"/>
    <property type="match status" value="1"/>
</dbReference>
<keyword evidence="9 14" id="KW-0274">FAD</keyword>
<dbReference type="PIRSF" id="PIRSF004491">
    <property type="entry name" value="FAD_Synth"/>
    <property type="match status" value="1"/>
</dbReference>